<gene>
    <name evidence="3" type="ordered locus">RB6102</name>
</gene>
<evidence type="ECO:0000256" key="2">
    <source>
        <dbReference type="SAM" id="Phobius"/>
    </source>
</evidence>
<dbReference type="OrthoDB" id="281377at2"/>
<dbReference type="HOGENOM" id="CLU_1141871_0_0_0"/>
<dbReference type="Proteomes" id="UP000001025">
    <property type="component" value="Chromosome"/>
</dbReference>
<feature type="compositionally biased region" description="Polar residues" evidence="1">
    <location>
        <begin position="234"/>
        <end position="243"/>
    </location>
</feature>
<dbReference type="KEGG" id="rba:RB6102"/>
<keyword evidence="2" id="KW-0472">Membrane</keyword>
<dbReference type="PATRIC" id="fig|243090.15.peg.2939"/>
<accession>Q7UQT7</accession>
<name>Q7UQT7_RHOBA</name>
<dbReference type="EnsemblBacteria" id="CAD74610">
    <property type="protein sequence ID" value="CAD74610"/>
    <property type="gene ID" value="RB6102"/>
</dbReference>
<dbReference type="AlphaFoldDB" id="Q7UQT7"/>
<organism evidence="3 4">
    <name type="scientific">Rhodopirellula baltica (strain DSM 10527 / NCIMB 13988 / SH1)</name>
    <dbReference type="NCBI Taxonomy" id="243090"/>
    <lineage>
        <taxon>Bacteria</taxon>
        <taxon>Pseudomonadati</taxon>
        <taxon>Planctomycetota</taxon>
        <taxon>Planctomycetia</taxon>
        <taxon>Pirellulales</taxon>
        <taxon>Pirellulaceae</taxon>
        <taxon>Rhodopirellula</taxon>
    </lineage>
</organism>
<reference evidence="3 4" key="1">
    <citation type="journal article" date="2003" name="Proc. Natl. Acad. Sci. U.S.A.">
        <title>Complete genome sequence of the marine planctomycete Pirellula sp. strain 1.</title>
        <authorList>
            <person name="Gloeckner F.O."/>
            <person name="Kube M."/>
            <person name="Bauer M."/>
            <person name="Teeling H."/>
            <person name="Lombardot T."/>
            <person name="Ludwig W."/>
            <person name="Gade D."/>
            <person name="Beck A."/>
            <person name="Borzym K."/>
            <person name="Heitmann K."/>
            <person name="Rabus R."/>
            <person name="Schlesner H."/>
            <person name="Amann R."/>
            <person name="Reinhardt R."/>
        </authorList>
    </citation>
    <scope>NUCLEOTIDE SEQUENCE [LARGE SCALE GENOMIC DNA]</scope>
    <source>
        <strain evidence="4">DSM 10527 / NCIMB 13988 / SH1</strain>
    </source>
</reference>
<evidence type="ECO:0000313" key="3">
    <source>
        <dbReference type="EMBL" id="CAD74610.1"/>
    </source>
</evidence>
<feature type="transmembrane region" description="Helical" evidence="2">
    <location>
        <begin position="88"/>
        <end position="105"/>
    </location>
</feature>
<keyword evidence="4" id="KW-1185">Reference proteome</keyword>
<keyword evidence="2" id="KW-0812">Transmembrane</keyword>
<feature type="transmembrane region" description="Helical" evidence="2">
    <location>
        <begin position="20"/>
        <end position="41"/>
    </location>
</feature>
<dbReference type="InParanoid" id="Q7UQT7"/>
<feature type="transmembrane region" description="Helical" evidence="2">
    <location>
        <begin position="117"/>
        <end position="138"/>
    </location>
</feature>
<protein>
    <submittedName>
        <fullName evidence="3">Uncharacterized protein</fullName>
    </submittedName>
</protein>
<dbReference type="EMBL" id="BX294143">
    <property type="protein sequence ID" value="CAD74610.1"/>
    <property type="molecule type" value="Genomic_DNA"/>
</dbReference>
<sequence length="243" mass="25856">MVVPMGMNSIDPAMDLSSLPVVPIFVMMAALCLITVAVYGFSMKWSLSLAGCGEHSFAWSFFVSVAAGMASGVVSIVCVFAADSIPPYLPFILMLIASILTISVMTQSGPISASVAYFAFVVIGGFGMVLSVVLLAVVSTSFIDMDEFAKVAQSMEPGVMQDAETTSDEEDIWANMPSQFDNAFFESEEAVSEVSASSEAQLMDDESPSTQPYLDERIDTGSQGPHAPRKANPNAVQVNPFVQ</sequence>
<feature type="region of interest" description="Disordered" evidence="1">
    <location>
        <begin position="195"/>
        <end position="243"/>
    </location>
</feature>
<evidence type="ECO:0000313" key="4">
    <source>
        <dbReference type="Proteomes" id="UP000001025"/>
    </source>
</evidence>
<feature type="transmembrane region" description="Helical" evidence="2">
    <location>
        <begin position="61"/>
        <end position="82"/>
    </location>
</feature>
<keyword evidence="2" id="KW-1133">Transmembrane helix</keyword>
<evidence type="ECO:0000256" key="1">
    <source>
        <dbReference type="SAM" id="MobiDB-lite"/>
    </source>
</evidence>
<proteinExistence type="predicted"/>